<feature type="region of interest" description="Disordered" evidence="1">
    <location>
        <begin position="192"/>
        <end position="211"/>
    </location>
</feature>
<evidence type="ECO:0000256" key="3">
    <source>
        <dbReference type="SAM" id="SignalP"/>
    </source>
</evidence>
<sequence length="211" mass="23249">MGLVFISVHATLLIIAYDEKSGRIRGVYAECEFTRGDALCLVMALDGHPTDESTSTSTGTGTGTGPFSGNFTLADHERDELLRCWGHASCDSCLEISKCSWCPYTWSCVPNSHLVPFLAPAYQKGICPASTEQWELRTQPLGCNVSSVNTISVLVAVAATLVVVALIGLTVLATARVRRHLRDRRWQPWWPEWDPQERQDGGETDPLLSQR</sequence>
<reference evidence="4" key="1">
    <citation type="submission" date="2020-03" db="EMBL/GenBank/DDBJ databases">
        <title>Site-based positive gene gene selection in Geosmithia morbida across the United States reveals a broad range of putative effectors and factors for local host and environmental adapation.</title>
        <authorList>
            <person name="Onufrak A."/>
            <person name="Murdoch R.W."/>
            <person name="Gazis R."/>
            <person name="Huff M."/>
            <person name="Staton M."/>
            <person name="Klingeman W."/>
            <person name="Hadziabdic D."/>
        </authorList>
    </citation>
    <scope>NUCLEOTIDE SEQUENCE</scope>
    <source>
        <strain evidence="4">1262</strain>
    </source>
</reference>
<protein>
    <submittedName>
        <fullName evidence="4">Plexin repeat</fullName>
    </submittedName>
</protein>
<organism evidence="4 5">
    <name type="scientific">Geosmithia morbida</name>
    <dbReference type="NCBI Taxonomy" id="1094350"/>
    <lineage>
        <taxon>Eukaryota</taxon>
        <taxon>Fungi</taxon>
        <taxon>Dikarya</taxon>
        <taxon>Ascomycota</taxon>
        <taxon>Pezizomycotina</taxon>
        <taxon>Sordariomycetes</taxon>
        <taxon>Hypocreomycetidae</taxon>
        <taxon>Hypocreales</taxon>
        <taxon>Bionectriaceae</taxon>
        <taxon>Geosmithia</taxon>
    </lineage>
</organism>
<evidence type="ECO:0000256" key="2">
    <source>
        <dbReference type="SAM" id="Phobius"/>
    </source>
</evidence>
<dbReference type="AlphaFoldDB" id="A0A9P4YRE3"/>
<proteinExistence type="predicted"/>
<comment type="caution">
    <text evidence="4">The sequence shown here is derived from an EMBL/GenBank/DDBJ whole genome shotgun (WGS) entry which is preliminary data.</text>
</comment>
<keyword evidence="5" id="KW-1185">Reference proteome</keyword>
<name>A0A9P4YRE3_9HYPO</name>
<evidence type="ECO:0000256" key="1">
    <source>
        <dbReference type="SAM" id="MobiDB-lite"/>
    </source>
</evidence>
<dbReference type="Proteomes" id="UP000749293">
    <property type="component" value="Unassembled WGS sequence"/>
</dbReference>
<keyword evidence="2" id="KW-0472">Membrane</keyword>
<accession>A0A9P4YRE3</accession>
<keyword evidence="2" id="KW-1133">Transmembrane helix</keyword>
<dbReference type="OrthoDB" id="5427091at2759"/>
<evidence type="ECO:0000313" key="4">
    <source>
        <dbReference type="EMBL" id="KAF4121365.1"/>
    </source>
</evidence>
<evidence type="ECO:0000313" key="5">
    <source>
        <dbReference type="Proteomes" id="UP000749293"/>
    </source>
</evidence>
<feature type="signal peptide" evidence="3">
    <location>
        <begin position="1"/>
        <end position="16"/>
    </location>
</feature>
<keyword evidence="2" id="KW-0812">Transmembrane</keyword>
<dbReference type="RefSeq" id="XP_035320017.1">
    <property type="nucleotide sequence ID" value="XM_035464307.1"/>
</dbReference>
<dbReference type="EMBL" id="JAANYQ010000013">
    <property type="protein sequence ID" value="KAF4121365.1"/>
    <property type="molecule type" value="Genomic_DNA"/>
</dbReference>
<gene>
    <name evidence="4" type="ORF">GMORB2_2327</name>
</gene>
<keyword evidence="3" id="KW-0732">Signal</keyword>
<feature type="chain" id="PRO_5040312282" evidence="3">
    <location>
        <begin position="17"/>
        <end position="211"/>
    </location>
</feature>
<dbReference type="GeneID" id="55968557"/>
<feature type="transmembrane region" description="Helical" evidence="2">
    <location>
        <begin position="153"/>
        <end position="175"/>
    </location>
</feature>